<evidence type="ECO:0000313" key="6">
    <source>
        <dbReference type="Proteomes" id="UP000052943"/>
    </source>
</evidence>
<evidence type="ECO:0000313" key="3">
    <source>
        <dbReference type="EMBL" id="KUF86436.1"/>
    </source>
</evidence>
<dbReference type="GO" id="GO:0003677">
    <property type="term" value="F:DNA binding"/>
    <property type="evidence" value="ECO:0007669"/>
    <property type="project" value="InterPro"/>
</dbReference>
<comment type="caution">
    <text evidence="4">The sequence shown here is derived from an EMBL/GenBank/DDBJ whole genome shotgun (WGS) entry which is preliminary data.</text>
</comment>
<dbReference type="GO" id="GO:0006310">
    <property type="term" value="P:DNA recombination"/>
    <property type="evidence" value="ECO:0007669"/>
    <property type="project" value="InterPro"/>
</dbReference>
<organism evidence="4 6">
    <name type="scientific">Phytophthora nicotianae</name>
    <name type="common">Potato buckeye rot agent</name>
    <name type="synonym">Phytophthora parasitica</name>
    <dbReference type="NCBI Taxonomy" id="4792"/>
    <lineage>
        <taxon>Eukaryota</taxon>
        <taxon>Sar</taxon>
        <taxon>Stramenopiles</taxon>
        <taxon>Oomycota</taxon>
        <taxon>Peronosporomycetes</taxon>
        <taxon>Peronosporales</taxon>
        <taxon>Peronosporaceae</taxon>
        <taxon>Phytophthora</taxon>
    </lineage>
</organism>
<feature type="region of interest" description="Disordered" evidence="2">
    <location>
        <begin position="289"/>
        <end position="318"/>
    </location>
</feature>
<dbReference type="EMBL" id="LNFO01002281">
    <property type="protein sequence ID" value="KUF86436.1"/>
    <property type="molecule type" value="Genomic_DNA"/>
</dbReference>
<evidence type="ECO:0000256" key="2">
    <source>
        <dbReference type="SAM" id="MobiDB-lite"/>
    </source>
</evidence>
<accession>A0A0W8DG67</accession>
<dbReference type="EMBL" id="LNFO01001088">
    <property type="protein sequence ID" value="KUF95347.1"/>
    <property type="molecule type" value="Genomic_DNA"/>
</dbReference>
<reference evidence="4 6" key="1">
    <citation type="submission" date="2015-11" db="EMBL/GenBank/DDBJ databases">
        <title>Genomes and virulence difference between two physiological races of Phytophthora nicotianae.</title>
        <authorList>
            <person name="Liu H."/>
            <person name="Ma X."/>
            <person name="Yu H."/>
            <person name="Fang D."/>
            <person name="Li Y."/>
            <person name="Wang X."/>
            <person name="Wang W."/>
            <person name="Dong Y."/>
            <person name="Xiao B."/>
        </authorList>
    </citation>
    <scope>NUCLEOTIDE SEQUENCE [LARGE SCALE GENOMIC DNA]</scope>
    <source>
        <strain evidence="4">Race 0</strain>
        <strain evidence="6">race 0</strain>
    </source>
</reference>
<dbReference type="InterPro" id="IPR013762">
    <property type="entry name" value="Integrase-like_cat_sf"/>
</dbReference>
<dbReference type="Proteomes" id="UP000052943">
    <property type="component" value="Unassembled WGS sequence"/>
</dbReference>
<evidence type="ECO:0000313" key="5">
    <source>
        <dbReference type="EMBL" id="KUG00607.1"/>
    </source>
</evidence>
<protein>
    <submittedName>
        <fullName evidence="4">Uncharacterized protein</fullName>
    </submittedName>
</protein>
<feature type="coiled-coil region" evidence="1">
    <location>
        <begin position="259"/>
        <end position="286"/>
    </location>
</feature>
<dbReference type="GO" id="GO:0015074">
    <property type="term" value="P:DNA integration"/>
    <property type="evidence" value="ECO:0007669"/>
    <property type="project" value="InterPro"/>
</dbReference>
<name>A0A0W8DG67_PHYNI</name>
<proteinExistence type="predicted"/>
<dbReference type="OrthoDB" id="126674at2759"/>
<gene>
    <name evidence="5" type="ORF">AM587_10000828</name>
    <name evidence="4" type="ORF">AM587_10002050</name>
    <name evidence="3" type="ORF">AM587_10002542</name>
</gene>
<dbReference type="AlphaFoldDB" id="A0A0W8DG67"/>
<dbReference type="Gene3D" id="1.10.443.10">
    <property type="entry name" value="Intergrase catalytic core"/>
    <property type="match status" value="1"/>
</dbReference>
<dbReference type="STRING" id="4790.A0A0W8DG67"/>
<keyword evidence="1" id="KW-0175">Coiled coil</keyword>
<evidence type="ECO:0000313" key="4">
    <source>
        <dbReference type="EMBL" id="KUF95347.1"/>
    </source>
</evidence>
<dbReference type="EMBL" id="LNFO01000618">
    <property type="protein sequence ID" value="KUG00607.1"/>
    <property type="molecule type" value="Genomic_DNA"/>
</dbReference>
<sequence>MFPQFLAKKRTSESVQDVEELTLVELLEADNDQHTRQGVNQPSASNPSVPGAQAYVNRLLVRIQDIAKLQSVKLTAGLTSHSFRRGGAMHANDGSVAENWIIERGGWQLDRVNKAFGYMLGSTQADQQVSRVLSGWKPKDGARLPSLAALEQPILGRAQKLQSLLFSNTLGFDDDPLNIDEDVADVLAATFLMHYPDMLRLCEAAPLVLKMREAMAARTIGEAEVLAWSSSIRRVFMPPTELKPSPSDTDQISTLLQHVQHQTEKIEVLILQNKRLEERLLAVENHMQVPVSTSSQDPPSVRASSSAAEGQSTTKVARAKKKGSQSLAAIWFEWFTAEPRVYASPVVKKTTLYEFRHITGYMMLFLPTGFALDVASPAYKDEVLALGDKARKSALEFLKANGSSAIAAGTALKAFRKLHKQGKLDTHIAQFHELVDSGSIVDPTPPSALPTFIRLRPSQ</sequence>
<evidence type="ECO:0000256" key="1">
    <source>
        <dbReference type="SAM" id="Coils"/>
    </source>
</evidence>
<feature type="compositionally biased region" description="Polar residues" evidence="2">
    <location>
        <begin position="290"/>
        <end position="315"/>
    </location>
</feature>